<dbReference type="InterPro" id="IPR017923">
    <property type="entry name" value="TFIIS_N"/>
</dbReference>
<reference evidence="6" key="2">
    <citation type="submission" date="2013-04" db="UniProtKB">
        <authorList>
            <consortium name="EnsemblPlants"/>
        </authorList>
    </citation>
    <scope>IDENTIFICATION</scope>
</reference>
<dbReference type="GO" id="GO:0005634">
    <property type="term" value="C:nucleus"/>
    <property type="evidence" value="ECO:0007669"/>
    <property type="project" value="UniProtKB-SubCell"/>
</dbReference>
<dbReference type="EnsemblPlants" id="OB03G30950.1">
    <property type="protein sequence ID" value="OB03G30950.1"/>
    <property type="gene ID" value="OB03G30950"/>
</dbReference>
<dbReference type="Gene3D" id="1.20.930.10">
    <property type="entry name" value="Conserved domain common to transcription factors TFIIS, elongin A, CRSP70"/>
    <property type="match status" value="1"/>
</dbReference>
<feature type="domain" description="TFIIS N-terminal" evidence="5">
    <location>
        <begin position="47"/>
        <end position="124"/>
    </location>
</feature>
<dbReference type="PROSITE" id="PS51319">
    <property type="entry name" value="TFIIS_N"/>
    <property type="match status" value="1"/>
</dbReference>
<evidence type="ECO:0000256" key="4">
    <source>
        <dbReference type="SAM" id="MobiDB-lite"/>
    </source>
</evidence>
<proteinExistence type="predicted"/>
<comment type="subcellular location">
    <subcellularLocation>
        <location evidence="1 3">Nucleus</location>
    </subcellularLocation>
</comment>
<dbReference type="PANTHER" id="PTHR47853:SF1">
    <property type="entry name" value="EXPRESSED PROTEIN"/>
    <property type="match status" value="1"/>
</dbReference>
<dbReference type="eggNOG" id="ENOG502TMDU">
    <property type="taxonomic scope" value="Eukaryota"/>
</dbReference>
<dbReference type="Proteomes" id="UP000006038">
    <property type="component" value="Chromosome 3"/>
</dbReference>
<dbReference type="HOGENOM" id="CLU_044533_0_1_1"/>
<dbReference type="AlphaFoldDB" id="J3LPW9"/>
<evidence type="ECO:0000256" key="1">
    <source>
        <dbReference type="ARBA" id="ARBA00004123"/>
    </source>
</evidence>
<dbReference type="PANTHER" id="PTHR47853">
    <property type="entry name" value="EXPRESSED PROTEIN"/>
    <property type="match status" value="1"/>
</dbReference>
<dbReference type="InterPro" id="IPR003617">
    <property type="entry name" value="TFIIS/CRSP70_N_sub"/>
</dbReference>
<reference evidence="6" key="1">
    <citation type="journal article" date="2013" name="Nat. Commun.">
        <title>Whole-genome sequencing of Oryza brachyantha reveals mechanisms underlying Oryza genome evolution.</title>
        <authorList>
            <person name="Chen J."/>
            <person name="Huang Q."/>
            <person name="Gao D."/>
            <person name="Wang J."/>
            <person name="Lang Y."/>
            <person name="Liu T."/>
            <person name="Li B."/>
            <person name="Bai Z."/>
            <person name="Luis Goicoechea J."/>
            <person name="Liang C."/>
            <person name="Chen C."/>
            <person name="Zhang W."/>
            <person name="Sun S."/>
            <person name="Liao Y."/>
            <person name="Zhang X."/>
            <person name="Yang L."/>
            <person name="Song C."/>
            <person name="Wang M."/>
            <person name="Shi J."/>
            <person name="Liu G."/>
            <person name="Liu J."/>
            <person name="Zhou H."/>
            <person name="Zhou W."/>
            <person name="Yu Q."/>
            <person name="An N."/>
            <person name="Chen Y."/>
            <person name="Cai Q."/>
            <person name="Wang B."/>
            <person name="Liu B."/>
            <person name="Min J."/>
            <person name="Huang Y."/>
            <person name="Wu H."/>
            <person name="Li Z."/>
            <person name="Zhang Y."/>
            <person name="Yin Y."/>
            <person name="Song W."/>
            <person name="Jiang J."/>
            <person name="Jackson S.A."/>
            <person name="Wing R.A."/>
            <person name="Wang J."/>
            <person name="Chen M."/>
        </authorList>
    </citation>
    <scope>NUCLEOTIDE SEQUENCE [LARGE SCALE GENOMIC DNA]</scope>
    <source>
        <strain evidence="6">cv. IRGC 101232</strain>
    </source>
</reference>
<accession>J3LPW9</accession>
<evidence type="ECO:0000313" key="7">
    <source>
        <dbReference type="Proteomes" id="UP000006038"/>
    </source>
</evidence>
<sequence length="201" mass="22870">MAAPQSPLRRWKPFLAAFSSVDAAIEAADPGLLSRAEFRRARERVVEMLSGAEDDAEAEELCLVLDEVMEESLLTLQMAPVTPERLASTDLAQVLGAMRKHESERIRSLATDIVRAWRATVNNDLVRMMAALERIPQSPKRIETGRPNLEAKVMQGSPATSIRRRPQRRRRPREVLQLQLLAVLESRRTTRAQQQSRRNRR</sequence>
<dbReference type="InterPro" id="IPR035441">
    <property type="entry name" value="TFIIS/LEDGF_dom_sf"/>
</dbReference>
<evidence type="ECO:0000256" key="3">
    <source>
        <dbReference type="PROSITE-ProRule" id="PRU00649"/>
    </source>
</evidence>
<feature type="region of interest" description="Disordered" evidence="4">
    <location>
        <begin position="152"/>
        <end position="171"/>
    </location>
</feature>
<evidence type="ECO:0000313" key="6">
    <source>
        <dbReference type="EnsemblPlants" id="OB03G30950.1"/>
    </source>
</evidence>
<protein>
    <recommendedName>
        <fullName evidence="5">TFIIS N-terminal domain-containing protein</fullName>
    </recommendedName>
</protein>
<dbReference type="SMART" id="SM00509">
    <property type="entry name" value="TFS2N"/>
    <property type="match status" value="1"/>
</dbReference>
<evidence type="ECO:0000256" key="2">
    <source>
        <dbReference type="ARBA" id="ARBA00023242"/>
    </source>
</evidence>
<keyword evidence="2 3" id="KW-0539">Nucleus</keyword>
<evidence type="ECO:0000259" key="5">
    <source>
        <dbReference type="PROSITE" id="PS51319"/>
    </source>
</evidence>
<dbReference type="Gramene" id="OB03G30950.1">
    <property type="protein sequence ID" value="OB03G30950.1"/>
    <property type="gene ID" value="OB03G30950"/>
</dbReference>
<dbReference type="Pfam" id="PF08711">
    <property type="entry name" value="Med26"/>
    <property type="match status" value="1"/>
</dbReference>
<dbReference type="SUPFAM" id="SSF47676">
    <property type="entry name" value="Conserved domain common to transcription factors TFIIS, elongin A, CRSP70"/>
    <property type="match status" value="1"/>
</dbReference>
<feature type="compositionally biased region" description="Basic residues" evidence="4">
    <location>
        <begin position="162"/>
        <end position="171"/>
    </location>
</feature>
<organism evidence="6">
    <name type="scientific">Oryza brachyantha</name>
    <name type="common">malo sina</name>
    <dbReference type="NCBI Taxonomy" id="4533"/>
    <lineage>
        <taxon>Eukaryota</taxon>
        <taxon>Viridiplantae</taxon>
        <taxon>Streptophyta</taxon>
        <taxon>Embryophyta</taxon>
        <taxon>Tracheophyta</taxon>
        <taxon>Spermatophyta</taxon>
        <taxon>Magnoliopsida</taxon>
        <taxon>Liliopsida</taxon>
        <taxon>Poales</taxon>
        <taxon>Poaceae</taxon>
        <taxon>BOP clade</taxon>
        <taxon>Oryzoideae</taxon>
        <taxon>Oryzeae</taxon>
        <taxon>Oryzinae</taxon>
        <taxon>Oryza</taxon>
    </lineage>
</organism>
<name>J3LPW9_ORYBR</name>
<keyword evidence="7" id="KW-1185">Reference proteome</keyword>